<evidence type="ECO:0000256" key="1">
    <source>
        <dbReference type="SAM" id="MobiDB-lite"/>
    </source>
</evidence>
<feature type="region of interest" description="Disordered" evidence="1">
    <location>
        <begin position="1"/>
        <end position="46"/>
    </location>
</feature>
<gene>
    <name evidence="2" type="ORF">EI42_01335</name>
</gene>
<protein>
    <submittedName>
        <fullName evidence="2">Uncharacterized protein</fullName>
    </submittedName>
</protein>
<keyword evidence="3" id="KW-1185">Reference proteome</keyword>
<dbReference type="Proteomes" id="UP000248806">
    <property type="component" value="Unassembled WGS sequence"/>
</dbReference>
<evidence type="ECO:0000313" key="3">
    <source>
        <dbReference type="Proteomes" id="UP000248806"/>
    </source>
</evidence>
<name>A0A326UCG1_THEHA</name>
<comment type="caution">
    <text evidence="2">The sequence shown here is derived from an EMBL/GenBank/DDBJ whole genome shotgun (WGS) entry which is preliminary data.</text>
</comment>
<sequence length="213" mass="23843">MRSISPQPPCSATSGSGSSSVSPSEEERAALITSPSISMVIGPHPPSKQVIASMEGSFRSQEMKPERELFPLHQPHQKAISSLRNKHVSRCIIIKTGRASRNRPRHMKHSLYALFQKKRDRYQCTPCNSFLSADHHFHTRLSTCASLPIAATQQPARRILPFLLNICPEMKGILLTLSTIHRQIAERAIDLLKRRCYNTTSRRKQPAVSDGVV</sequence>
<dbReference type="EMBL" id="QKUF01000002">
    <property type="protein sequence ID" value="PZW34498.1"/>
    <property type="molecule type" value="Genomic_DNA"/>
</dbReference>
<dbReference type="AlphaFoldDB" id="A0A326UCG1"/>
<reference evidence="2 3" key="1">
    <citation type="submission" date="2018-06" db="EMBL/GenBank/DDBJ databases">
        <title>Genomic Encyclopedia of Archaeal and Bacterial Type Strains, Phase II (KMG-II): from individual species to whole genera.</title>
        <authorList>
            <person name="Goeker M."/>
        </authorList>
    </citation>
    <scope>NUCLEOTIDE SEQUENCE [LARGE SCALE GENOMIC DNA]</scope>
    <source>
        <strain evidence="2 3">ATCC BAA-1881</strain>
    </source>
</reference>
<accession>A0A326UCG1</accession>
<proteinExistence type="predicted"/>
<feature type="compositionally biased region" description="Low complexity" evidence="1">
    <location>
        <begin position="10"/>
        <end position="23"/>
    </location>
</feature>
<organism evidence="2 3">
    <name type="scientific">Thermosporothrix hazakensis</name>
    <dbReference type="NCBI Taxonomy" id="644383"/>
    <lineage>
        <taxon>Bacteria</taxon>
        <taxon>Bacillati</taxon>
        <taxon>Chloroflexota</taxon>
        <taxon>Ktedonobacteria</taxon>
        <taxon>Ktedonobacterales</taxon>
        <taxon>Thermosporotrichaceae</taxon>
        <taxon>Thermosporothrix</taxon>
    </lineage>
</organism>
<evidence type="ECO:0000313" key="2">
    <source>
        <dbReference type="EMBL" id="PZW34498.1"/>
    </source>
</evidence>